<dbReference type="Proteomes" id="UP000244338">
    <property type="component" value="Unassembled WGS sequence"/>
</dbReference>
<evidence type="ECO:0000313" key="2">
    <source>
        <dbReference type="Proteomes" id="UP000244338"/>
    </source>
</evidence>
<evidence type="ECO:0000313" key="1">
    <source>
        <dbReference type="EMBL" id="PTQ57897.1"/>
    </source>
</evidence>
<dbReference type="EMBL" id="PEBX01000001">
    <property type="protein sequence ID" value="PTQ57897.1"/>
    <property type="molecule type" value="Genomic_DNA"/>
</dbReference>
<sequence>MRTFLLLFILRLTGKLIRRNRLAQMKAFFNVKVLQRFWKRL</sequence>
<gene>
    <name evidence="1" type="ORF">BSOLF_0408</name>
</gene>
<accession>A0A2R6Y5E3</accession>
<reference evidence="2" key="1">
    <citation type="journal article" date="2018" name="Sci. Rep.">
        <title>Lignite coal burning seam in the remote Altai Mountains harbors a hydrogen-driven thermophilic microbial community.</title>
        <authorList>
            <person name="Kadnikov V.V."/>
            <person name="Mardanov A.V."/>
            <person name="Ivasenko D.A."/>
            <person name="Antsiferov D.V."/>
            <person name="Beletsky A.V."/>
            <person name="Karnachuk O.V."/>
            <person name="Ravin N.V."/>
        </authorList>
    </citation>
    <scope>NUCLEOTIDE SEQUENCE [LARGE SCALE GENOMIC DNA]</scope>
</reference>
<name>A0A2R6Y5E3_9BACL</name>
<comment type="caution">
    <text evidence="1">The sequence shown here is derived from an EMBL/GenBank/DDBJ whole genome shotgun (WGS) entry which is preliminary data.</text>
</comment>
<protein>
    <submittedName>
        <fullName evidence="1">Uncharacterized protein</fullName>
    </submittedName>
</protein>
<dbReference type="AlphaFoldDB" id="A0A2R6Y5E3"/>
<proteinExistence type="predicted"/>
<organism evidence="1 2">
    <name type="scientific">Candidatus Carbonibacillus altaicus</name>
    <dbReference type="NCBI Taxonomy" id="2163959"/>
    <lineage>
        <taxon>Bacteria</taxon>
        <taxon>Bacillati</taxon>
        <taxon>Bacillota</taxon>
        <taxon>Bacilli</taxon>
        <taxon>Bacillales</taxon>
        <taxon>Candidatus Carbonibacillus</taxon>
    </lineage>
</organism>